<dbReference type="InterPro" id="IPR002298">
    <property type="entry name" value="DNA_polymerase_A"/>
</dbReference>
<evidence type="ECO:0000256" key="2">
    <source>
        <dbReference type="ARBA" id="ARBA00012417"/>
    </source>
</evidence>
<evidence type="ECO:0000313" key="8">
    <source>
        <dbReference type="Proteomes" id="UP000059074"/>
    </source>
</evidence>
<comment type="catalytic activity">
    <reaction evidence="5">
        <text>DNA(n) + a 2'-deoxyribonucleoside 5'-triphosphate = DNA(n+1) + diphosphate</text>
        <dbReference type="Rhea" id="RHEA:22508"/>
        <dbReference type="Rhea" id="RHEA-COMP:17339"/>
        <dbReference type="Rhea" id="RHEA-COMP:17340"/>
        <dbReference type="ChEBI" id="CHEBI:33019"/>
        <dbReference type="ChEBI" id="CHEBI:61560"/>
        <dbReference type="ChEBI" id="CHEBI:173112"/>
        <dbReference type="EC" id="2.7.7.7"/>
    </reaction>
</comment>
<dbReference type="EMBL" id="LMTR01000012">
    <property type="protein sequence ID" value="KWT72395.1"/>
    <property type="molecule type" value="Genomic_DNA"/>
</dbReference>
<dbReference type="STRING" id="121290.APY04_0189"/>
<gene>
    <name evidence="7" type="ORF">APY04_0189</name>
</gene>
<dbReference type="GO" id="GO:0003677">
    <property type="term" value="F:DNA binding"/>
    <property type="evidence" value="ECO:0007669"/>
    <property type="project" value="InterPro"/>
</dbReference>
<dbReference type="Gene3D" id="3.30.70.370">
    <property type="match status" value="1"/>
</dbReference>
<evidence type="ECO:0000256" key="1">
    <source>
        <dbReference type="ARBA" id="ARBA00011541"/>
    </source>
</evidence>
<keyword evidence="4" id="KW-0378">Hydrolase</keyword>
<reference evidence="7 8" key="1">
    <citation type="submission" date="2015-10" db="EMBL/GenBank/DDBJ databases">
        <title>Transcriptomic analysis of a linuron degrading triple-species bacterial consortium.</title>
        <authorList>
            <person name="Albers P."/>
        </authorList>
    </citation>
    <scope>NUCLEOTIDE SEQUENCE [LARGE SCALE GENOMIC DNA]</scope>
    <source>
        <strain evidence="7 8">WDL6</strain>
    </source>
</reference>
<dbReference type="InterPro" id="IPR043502">
    <property type="entry name" value="DNA/RNA_pol_sf"/>
</dbReference>
<dbReference type="PANTHER" id="PTHR10133">
    <property type="entry name" value="DNA POLYMERASE I"/>
    <property type="match status" value="1"/>
</dbReference>
<dbReference type="GO" id="GO:0004527">
    <property type="term" value="F:exonuclease activity"/>
    <property type="evidence" value="ECO:0007669"/>
    <property type="project" value="UniProtKB-KW"/>
</dbReference>
<evidence type="ECO:0000256" key="4">
    <source>
        <dbReference type="ARBA" id="ARBA00022839"/>
    </source>
</evidence>
<dbReference type="GO" id="GO:0006261">
    <property type="term" value="P:DNA-templated DNA replication"/>
    <property type="evidence" value="ECO:0007669"/>
    <property type="project" value="InterPro"/>
</dbReference>
<evidence type="ECO:0000256" key="3">
    <source>
        <dbReference type="ARBA" id="ARBA00022705"/>
    </source>
</evidence>
<dbReference type="PATRIC" id="fig|121290.4.peg.1571"/>
<dbReference type="GO" id="GO:0006302">
    <property type="term" value="P:double-strand break repair"/>
    <property type="evidence" value="ECO:0007669"/>
    <property type="project" value="TreeGrafter"/>
</dbReference>
<comment type="subunit">
    <text evidence="1">Single-chain monomer with multiple functions.</text>
</comment>
<dbReference type="PANTHER" id="PTHR10133:SF27">
    <property type="entry name" value="DNA POLYMERASE NU"/>
    <property type="match status" value="1"/>
</dbReference>
<sequence length="700" mass="77686">MHLWKPGEPVPADLAEHIAAGRPVIAHNLPFEFNVHEFVLCSGRYGDWPRLTLEQCDDTMARARAMSLPGGLDDCASALRLAHSKDKEGHRIMMKLARPRTRNPLTFYTPETAPDDFARMYEYCKTDVIVERELHKVLPPLIPEEREVWLLDQVINLRGVRLDMPNVMRALELLASEKAELSARVYKLTGGASTATQRDALLAWLQSAGVNLQSLTKDQVAKALADPALNDTVAKVVLEVRREAAKGSTAKLTAMLNSVCPDDRARGLLQYHGASTARWAGRRIQTQNMPRPAKAFKPADAEHTIELLKYRGAGRAIRSEYGSVMDALSWSLRSFITARPGCRLVSADFANIEGRVLAWLAGEEWKLDAFRRFDAKEGHDLYKLAYGKSFGVAPEDVNDDQRQIGKVQELALGYQGGIGSIISMGANYGVVPDQIAEAVKAATPYDVWESTAKRLPALGTRFRAGLEPDVWTGLRIVVDGWRAAHPGVVAFWAEAQKAAIAAVEYPGQVFTVGKLRYRKEGDFLKCKLPSGRCIHYPFAHLKKYPSMQWEARRDELKHMLGEAAERDVSGDPTGAADVARINAELIEHENRVEWQTNLVYMGVSSRAGAAKKWMLQRAYGGLLVENATQAVARDCLATALLTLERAGYPVVMHVHDEVVCEVPHGHGSLTDLTHKICVQNNWANHLPIVAEGWEGARYRK</sequence>
<dbReference type="InterPro" id="IPR001098">
    <property type="entry name" value="DNA-dir_DNA_pol_A_palm_dom"/>
</dbReference>
<dbReference type="Proteomes" id="UP000059074">
    <property type="component" value="Unassembled WGS sequence"/>
</dbReference>
<evidence type="ECO:0000313" key="7">
    <source>
        <dbReference type="EMBL" id="KWT72395.1"/>
    </source>
</evidence>
<organism evidence="7 8">
    <name type="scientific">Hyphomicrobium sulfonivorans</name>
    <dbReference type="NCBI Taxonomy" id="121290"/>
    <lineage>
        <taxon>Bacteria</taxon>
        <taxon>Pseudomonadati</taxon>
        <taxon>Pseudomonadota</taxon>
        <taxon>Alphaproteobacteria</taxon>
        <taxon>Hyphomicrobiales</taxon>
        <taxon>Hyphomicrobiaceae</taxon>
        <taxon>Hyphomicrobium</taxon>
    </lineage>
</organism>
<dbReference type="SUPFAM" id="SSF56672">
    <property type="entry name" value="DNA/RNA polymerases"/>
    <property type="match status" value="1"/>
</dbReference>
<dbReference type="EC" id="2.7.7.7" evidence="2"/>
<proteinExistence type="predicted"/>
<keyword evidence="8" id="KW-1185">Reference proteome</keyword>
<evidence type="ECO:0000256" key="5">
    <source>
        <dbReference type="ARBA" id="ARBA00049244"/>
    </source>
</evidence>
<feature type="domain" description="DNA-directed DNA polymerase family A palm" evidence="6">
    <location>
        <begin position="329"/>
        <end position="666"/>
    </location>
</feature>
<dbReference type="Gene3D" id="1.10.150.20">
    <property type="entry name" value="5' to 3' exonuclease, C-terminal subdomain"/>
    <property type="match status" value="1"/>
</dbReference>
<dbReference type="AlphaFoldDB" id="A0A109BPP5"/>
<dbReference type="GO" id="GO:0003887">
    <property type="term" value="F:DNA-directed DNA polymerase activity"/>
    <property type="evidence" value="ECO:0007669"/>
    <property type="project" value="UniProtKB-EC"/>
</dbReference>
<protein>
    <recommendedName>
        <fullName evidence="2">DNA-directed DNA polymerase</fullName>
        <ecNumber evidence="2">2.7.7.7</ecNumber>
    </recommendedName>
</protein>
<accession>A0A109BPP5</accession>
<dbReference type="Pfam" id="PF00476">
    <property type="entry name" value="DNA_pol_A"/>
    <property type="match status" value="1"/>
</dbReference>
<keyword evidence="3" id="KW-0235">DNA replication</keyword>
<dbReference type="SMART" id="SM00482">
    <property type="entry name" value="POLAc"/>
    <property type="match status" value="1"/>
</dbReference>
<keyword evidence="4" id="KW-0540">Nuclease</keyword>
<comment type="caution">
    <text evidence="7">The sequence shown here is derived from an EMBL/GenBank/DDBJ whole genome shotgun (WGS) entry which is preliminary data.</text>
</comment>
<name>A0A109BPP5_HYPSL</name>
<evidence type="ECO:0000259" key="6">
    <source>
        <dbReference type="SMART" id="SM00482"/>
    </source>
</evidence>
<keyword evidence="4" id="KW-0269">Exonuclease</keyword>